<evidence type="ECO:0000313" key="1">
    <source>
        <dbReference type="EMBL" id="TCP70594.1"/>
    </source>
</evidence>
<comment type="caution">
    <text evidence="1">The sequence shown here is derived from an EMBL/GenBank/DDBJ whole genome shotgun (WGS) entry which is preliminary data.</text>
</comment>
<evidence type="ECO:0000313" key="2">
    <source>
        <dbReference type="Proteomes" id="UP000294746"/>
    </source>
</evidence>
<dbReference type="AlphaFoldDB" id="A0A4R2S3J7"/>
<gene>
    <name evidence="1" type="ORF">EDD57_10134</name>
</gene>
<protein>
    <submittedName>
        <fullName evidence="1">Uncharacterized protein</fullName>
    </submittedName>
</protein>
<dbReference type="EMBL" id="SLXV01000001">
    <property type="protein sequence ID" value="TCP70594.1"/>
    <property type="molecule type" value="Genomic_DNA"/>
</dbReference>
<name>A0A4R2S3J7_9BACL</name>
<proteinExistence type="predicted"/>
<accession>A0A4R2S3J7</accession>
<dbReference type="Proteomes" id="UP000294746">
    <property type="component" value="Unassembled WGS sequence"/>
</dbReference>
<organism evidence="1 2">
    <name type="scientific">Baia soyae</name>
    <dbReference type="NCBI Taxonomy" id="1544746"/>
    <lineage>
        <taxon>Bacteria</taxon>
        <taxon>Bacillati</taxon>
        <taxon>Bacillota</taxon>
        <taxon>Bacilli</taxon>
        <taxon>Bacillales</taxon>
        <taxon>Thermoactinomycetaceae</taxon>
        <taxon>Baia</taxon>
    </lineage>
</organism>
<sequence>MSNNKFDLDLQLSSIDTGNKGPLVTQQRTCGSDCGASGRCARTNDCSSDCPPPTPHTQGFGCTMFFCGGAGKTAKVC</sequence>
<reference evidence="1 2" key="1">
    <citation type="submission" date="2019-03" db="EMBL/GenBank/DDBJ databases">
        <title>Genomic Encyclopedia of Type Strains, Phase IV (KMG-IV): sequencing the most valuable type-strain genomes for metagenomic binning, comparative biology and taxonomic classification.</title>
        <authorList>
            <person name="Goeker M."/>
        </authorList>
    </citation>
    <scope>NUCLEOTIDE SEQUENCE [LARGE SCALE GENOMIC DNA]</scope>
    <source>
        <strain evidence="1 2">DSM 46831</strain>
    </source>
</reference>
<keyword evidence="2" id="KW-1185">Reference proteome</keyword>